<evidence type="ECO:0000256" key="3">
    <source>
        <dbReference type="ARBA" id="ARBA00022679"/>
    </source>
</evidence>
<keyword evidence="2" id="KW-1277">Toxin-antitoxin system</keyword>
<dbReference type="CDD" id="cd04301">
    <property type="entry name" value="NAT_SF"/>
    <property type="match status" value="1"/>
</dbReference>
<dbReference type="InterPro" id="IPR016181">
    <property type="entry name" value="Acyl_CoA_acyltransferase"/>
</dbReference>
<evidence type="ECO:0000259" key="6">
    <source>
        <dbReference type="PROSITE" id="PS51186"/>
    </source>
</evidence>
<keyword evidence="8" id="KW-1185">Reference proteome</keyword>
<keyword evidence="1" id="KW-0678">Repressor</keyword>
<dbReference type="Gene3D" id="3.40.630.30">
    <property type="match status" value="1"/>
</dbReference>
<sequence>MKVCYDFLNSSYDISKLDFTEEDGTDPLLVDEFAKSKARSYHQNKLSTVRVVKYKDIVVGYFAVSMFSISVEQLATDEKVSVATPLRYPSMLLGQLGVDKKYRGNGIAKEICKFCLGLAQDVGEKVACRYIVLQTNEKRTKLYEDYDFVRSPKKPDNGKIWMYTKLS</sequence>
<evidence type="ECO:0000256" key="2">
    <source>
        <dbReference type="ARBA" id="ARBA00022649"/>
    </source>
</evidence>
<dbReference type="AlphaFoldDB" id="A0A128A1Z1"/>
<dbReference type="GO" id="GO:0016747">
    <property type="term" value="F:acyltransferase activity, transferring groups other than amino-acyl groups"/>
    <property type="evidence" value="ECO:0007669"/>
    <property type="project" value="InterPro"/>
</dbReference>
<dbReference type="KEGG" id="ndv:NDEV_0572"/>
<comment type="catalytic activity">
    <reaction evidence="5">
        <text>glycyl-tRNA(Gly) + acetyl-CoA = N-acetylglycyl-tRNA(Gly) + CoA + H(+)</text>
        <dbReference type="Rhea" id="RHEA:81867"/>
        <dbReference type="Rhea" id="RHEA-COMP:9683"/>
        <dbReference type="Rhea" id="RHEA-COMP:19766"/>
        <dbReference type="ChEBI" id="CHEBI:15378"/>
        <dbReference type="ChEBI" id="CHEBI:57287"/>
        <dbReference type="ChEBI" id="CHEBI:57288"/>
        <dbReference type="ChEBI" id="CHEBI:78522"/>
        <dbReference type="ChEBI" id="CHEBI:232036"/>
    </reaction>
</comment>
<accession>A0A128A1Z1</accession>
<protein>
    <submittedName>
        <fullName evidence="7">Putative acetyltransferase (GNAT) family protein</fullName>
    </submittedName>
</protein>
<evidence type="ECO:0000256" key="5">
    <source>
        <dbReference type="ARBA" id="ARBA00049880"/>
    </source>
</evidence>
<dbReference type="PROSITE" id="PS51186">
    <property type="entry name" value="GNAT"/>
    <property type="match status" value="1"/>
</dbReference>
<dbReference type="Proteomes" id="UP000196239">
    <property type="component" value="Chromosome 1"/>
</dbReference>
<reference evidence="8" key="1">
    <citation type="submission" date="2015-10" db="EMBL/GenBank/DDBJ databases">
        <authorList>
            <person name="Lehtovirta-Morley L.E."/>
            <person name="Vieille C."/>
        </authorList>
    </citation>
    <scope>NUCLEOTIDE SEQUENCE [LARGE SCALE GENOMIC DNA]</scope>
</reference>
<gene>
    <name evidence="7" type="ORF">NDEV_0572</name>
</gene>
<organism evidence="7 8">
    <name type="scientific">Nitrosotalea devaniterrae</name>
    <dbReference type="NCBI Taxonomy" id="1078905"/>
    <lineage>
        <taxon>Archaea</taxon>
        <taxon>Nitrososphaerota</taxon>
        <taxon>Nitrososphaeria</taxon>
        <taxon>Nitrosotaleales</taxon>
        <taxon>Nitrosotaleaceae</taxon>
        <taxon>Nitrosotalea</taxon>
    </lineage>
</organism>
<evidence type="ECO:0000256" key="1">
    <source>
        <dbReference type="ARBA" id="ARBA00022491"/>
    </source>
</evidence>
<evidence type="ECO:0000313" key="8">
    <source>
        <dbReference type="Proteomes" id="UP000196239"/>
    </source>
</evidence>
<dbReference type="SUPFAM" id="SSF55729">
    <property type="entry name" value="Acyl-CoA N-acyltransferases (Nat)"/>
    <property type="match status" value="1"/>
</dbReference>
<feature type="domain" description="N-acetyltransferase" evidence="6">
    <location>
        <begin position="12"/>
        <end position="167"/>
    </location>
</feature>
<proteinExistence type="predicted"/>
<dbReference type="InterPro" id="IPR000182">
    <property type="entry name" value="GNAT_dom"/>
</dbReference>
<dbReference type="PANTHER" id="PTHR36449:SF1">
    <property type="entry name" value="ACETYLTRANSFERASE"/>
    <property type="match status" value="1"/>
</dbReference>
<dbReference type="EMBL" id="LN890280">
    <property type="protein sequence ID" value="CUR51337.1"/>
    <property type="molecule type" value="Genomic_DNA"/>
</dbReference>
<keyword evidence="4" id="KW-0012">Acyltransferase</keyword>
<name>A0A128A1Z1_9ARCH</name>
<evidence type="ECO:0000313" key="7">
    <source>
        <dbReference type="EMBL" id="CUR51337.1"/>
    </source>
</evidence>
<dbReference type="PANTHER" id="PTHR36449">
    <property type="entry name" value="ACETYLTRANSFERASE-RELATED"/>
    <property type="match status" value="1"/>
</dbReference>
<dbReference type="Pfam" id="PF00583">
    <property type="entry name" value="Acetyltransf_1"/>
    <property type="match status" value="1"/>
</dbReference>
<evidence type="ECO:0000256" key="4">
    <source>
        <dbReference type="ARBA" id="ARBA00023315"/>
    </source>
</evidence>
<keyword evidence="3 7" id="KW-0808">Transferase</keyword>